<reference evidence="3" key="1">
    <citation type="journal article" date="2008" name="J. Bacteriol.">
        <title>Genome sequence of the fish pathogen Renibacterium salmoninarum suggests reductive evolution away from an environmental Arthrobacter ancestor.</title>
        <authorList>
            <person name="Wiens G.D."/>
            <person name="Rockey D.D."/>
            <person name="Wu Z."/>
            <person name="Chang J."/>
            <person name="Levy R."/>
            <person name="Crane S."/>
            <person name="Chen D.S."/>
            <person name="Capri G.R."/>
            <person name="Burnett J.R."/>
            <person name="Sudheesh P.S."/>
            <person name="Schipma M.J."/>
            <person name="Burd H."/>
            <person name="Bhattacharyya A."/>
            <person name="Rhodes L.D."/>
            <person name="Kaul R."/>
            <person name="Strom M.S."/>
        </authorList>
    </citation>
    <scope>NUCLEOTIDE SEQUENCE [LARGE SCALE GENOMIC DNA]</scope>
    <source>
        <strain evidence="3">ATCC 33209 / DSM 20767 / JCM 11484 / NBRC 15589 / NCIMB 2235</strain>
    </source>
</reference>
<evidence type="ECO:0000313" key="3">
    <source>
        <dbReference type="Proteomes" id="UP000002007"/>
    </source>
</evidence>
<dbReference type="AlphaFoldDB" id="A9WLK4"/>
<evidence type="ECO:0000313" key="2">
    <source>
        <dbReference type="EMBL" id="ABY21964.1"/>
    </source>
</evidence>
<keyword evidence="1" id="KW-0472">Membrane</keyword>
<dbReference type="EMBL" id="CP000910">
    <property type="protein sequence ID" value="ABY21964.1"/>
    <property type="molecule type" value="Genomic_DNA"/>
</dbReference>
<keyword evidence="3" id="KW-1185">Reference proteome</keyword>
<accession>A9WLK4</accession>
<evidence type="ECO:0000256" key="1">
    <source>
        <dbReference type="SAM" id="Phobius"/>
    </source>
</evidence>
<dbReference type="HOGENOM" id="CLU_2976136_0_0_11"/>
<feature type="transmembrane region" description="Helical" evidence="1">
    <location>
        <begin position="20"/>
        <end position="37"/>
    </location>
</feature>
<keyword evidence="1" id="KW-0812">Transmembrane</keyword>
<protein>
    <submittedName>
        <fullName evidence="2">Uncharacterized protein</fullName>
    </submittedName>
</protein>
<dbReference type="Proteomes" id="UP000002007">
    <property type="component" value="Chromosome"/>
</dbReference>
<dbReference type="KEGG" id="rsa:RSal33209_0208"/>
<name>A9WLK4_RENSM</name>
<sequence>MPAPTKPSPASKLLRLLNWWLNGVCWSACSAVLFICLESNNAFDVLKAQINPIHAIYA</sequence>
<gene>
    <name evidence="2" type="ordered locus">RSal33209_0208</name>
</gene>
<keyword evidence="1" id="KW-1133">Transmembrane helix</keyword>
<proteinExistence type="predicted"/>
<organism evidence="2 3">
    <name type="scientific">Renibacterium salmoninarum (strain ATCC 33209 / DSM 20767 / JCM 11484 / NBRC 15589 / NCIMB 2235)</name>
    <dbReference type="NCBI Taxonomy" id="288705"/>
    <lineage>
        <taxon>Bacteria</taxon>
        <taxon>Bacillati</taxon>
        <taxon>Actinomycetota</taxon>
        <taxon>Actinomycetes</taxon>
        <taxon>Micrococcales</taxon>
        <taxon>Micrococcaceae</taxon>
        <taxon>Renibacterium</taxon>
    </lineage>
</organism>
<dbReference type="STRING" id="288705.RSal33209_0208"/>